<dbReference type="SUPFAM" id="SSF110857">
    <property type="entry name" value="Gamma-glutamyl cyclotransferase-like"/>
    <property type="match status" value="1"/>
</dbReference>
<dbReference type="GO" id="GO:0005829">
    <property type="term" value="C:cytosol"/>
    <property type="evidence" value="ECO:0007669"/>
    <property type="project" value="TreeGrafter"/>
</dbReference>
<dbReference type="AlphaFoldDB" id="A0AA36D0X5"/>
<dbReference type="Pfam" id="PF06094">
    <property type="entry name" value="GGACT"/>
    <property type="match status" value="1"/>
</dbReference>
<gene>
    <name evidence="5" type="ORF">MSPICULIGERA_LOCUS16865</name>
</gene>
<reference evidence="5" key="1">
    <citation type="submission" date="2023-06" db="EMBL/GenBank/DDBJ databases">
        <authorList>
            <person name="Delattre M."/>
        </authorList>
    </citation>
    <scope>NUCLEOTIDE SEQUENCE</scope>
    <source>
        <strain evidence="5">AF72</strain>
    </source>
</reference>
<protein>
    <recommendedName>
        <fullName evidence="3">Gamma-glutamylcyclotransferase family protein</fullName>
    </recommendedName>
</protein>
<comment type="caution">
    <text evidence="5">The sequence shown here is derived from an EMBL/GenBank/DDBJ whole genome shotgun (WGS) entry which is preliminary data.</text>
</comment>
<dbReference type="InterPro" id="IPR039126">
    <property type="entry name" value="GGACT"/>
</dbReference>
<feature type="non-terminal residue" evidence="5">
    <location>
        <position position="148"/>
    </location>
</feature>
<evidence type="ECO:0000313" key="6">
    <source>
        <dbReference type="Proteomes" id="UP001177023"/>
    </source>
</evidence>
<feature type="domain" description="Gamma-glutamylcyclotransferase AIG2-like" evidence="4">
    <location>
        <begin position="3"/>
        <end position="110"/>
    </location>
</feature>
<dbReference type="CDD" id="cd06661">
    <property type="entry name" value="GGCT_like"/>
    <property type="match status" value="1"/>
</dbReference>
<dbReference type="PANTHER" id="PTHR12510">
    <property type="entry name" value="TROPONIN C-AKIN-1 PROTEIN"/>
    <property type="match status" value="1"/>
</dbReference>
<feature type="active site" description="Proton acceptor" evidence="2">
    <location>
        <position position="80"/>
    </location>
</feature>
<evidence type="ECO:0000256" key="2">
    <source>
        <dbReference type="PIRSR" id="PIRSR639126-1"/>
    </source>
</evidence>
<dbReference type="InterPro" id="IPR009288">
    <property type="entry name" value="AIG2-like_dom"/>
</dbReference>
<dbReference type="Proteomes" id="UP001177023">
    <property type="component" value="Unassembled WGS sequence"/>
</dbReference>
<dbReference type="InterPro" id="IPR036568">
    <property type="entry name" value="GGCT-like_sf"/>
</dbReference>
<dbReference type="Gene3D" id="3.10.490.10">
    <property type="entry name" value="Gamma-glutamyl cyclotransferase-like"/>
    <property type="match status" value="1"/>
</dbReference>
<evidence type="ECO:0000259" key="4">
    <source>
        <dbReference type="Pfam" id="PF06094"/>
    </source>
</evidence>
<evidence type="ECO:0000313" key="5">
    <source>
        <dbReference type="EMBL" id="CAJ0578621.1"/>
    </source>
</evidence>
<sequence>MLVFVYGTLKKNEPNHHYLMATSGSCDFIGNGRSVSKFPLIIATQFNIPMALRDRKRGKRIQGEVYKIDEEKLGYLDELEAYPDLYTRELETIEMADGSTEKAWMYLLHEWRDDIFDTSSELLDCYSSKGEHGREYVDSENVRHPSEL</sequence>
<evidence type="ECO:0000256" key="1">
    <source>
        <dbReference type="ARBA" id="ARBA00008861"/>
    </source>
</evidence>
<name>A0AA36D0X5_9BILA</name>
<accession>A0AA36D0X5</accession>
<comment type="similarity">
    <text evidence="1 3">Belongs to the gamma-glutamylcyclotransferase family.</text>
</comment>
<dbReference type="GO" id="GO:0061929">
    <property type="term" value="F:gamma-glutamylaminecyclotransferase activity"/>
    <property type="evidence" value="ECO:0007669"/>
    <property type="project" value="InterPro"/>
</dbReference>
<dbReference type="EMBL" id="CATQJA010002654">
    <property type="protein sequence ID" value="CAJ0578621.1"/>
    <property type="molecule type" value="Genomic_DNA"/>
</dbReference>
<keyword evidence="6" id="KW-1185">Reference proteome</keyword>
<dbReference type="InterPro" id="IPR013024">
    <property type="entry name" value="GGCT-like"/>
</dbReference>
<organism evidence="5 6">
    <name type="scientific">Mesorhabditis spiculigera</name>
    <dbReference type="NCBI Taxonomy" id="96644"/>
    <lineage>
        <taxon>Eukaryota</taxon>
        <taxon>Metazoa</taxon>
        <taxon>Ecdysozoa</taxon>
        <taxon>Nematoda</taxon>
        <taxon>Chromadorea</taxon>
        <taxon>Rhabditida</taxon>
        <taxon>Rhabditina</taxon>
        <taxon>Rhabditomorpha</taxon>
        <taxon>Rhabditoidea</taxon>
        <taxon>Rhabditidae</taxon>
        <taxon>Mesorhabditinae</taxon>
        <taxon>Mesorhabditis</taxon>
    </lineage>
</organism>
<dbReference type="PANTHER" id="PTHR12510:SF4">
    <property type="entry name" value="GAMMA-GLUTAMYLAMINECYCLOTRANSFERASE"/>
    <property type="match status" value="1"/>
</dbReference>
<proteinExistence type="inferred from homology"/>
<evidence type="ECO:0000256" key="3">
    <source>
        <dbReference type="RuleBase" id="RU367036"/>
    </source>
</evidence>